<feature type="domain" description="Ubiquitin-like" evidence="1">
    <location>
        <begin position="1"/>
        <end position="77"/>
    </location>
</feature>
<dbReference type="InterPro" id="IPR019956">
    <property type="entry name" value="Ubiquitin_dom"/>
</dbReference>
<sequence>MEISVIEAYTEESFKVNAESSESIEDLKLKIQENEGIPIDQQQLFFDYDELENCHSLIHYNIQEKSTIYLVLGPRDGGILMTIIVENIYNNHEICINSRDTILNLKRLLKDLSGIPIRLQRLYFGKNILRNYCTLENYGIGPGAILHLAQTPLSC</sequence>
<dbReference type="Gene3D" id="3.10.20.90">
    <property type="entry name" value="Phosphatidylinositol 3-kinase Catalytic Subunit, Chain A, domain 1"/>
    <property type="match status" value="2"/>
</dbReference>
<dbReference type="Proteomes" id="UP001162131">
    <property type="component" value="Unassembled WGS sequence"/>
</dbReference>
<dbReference type="EMBL" id="CAJZBQ010000027">
    <property type="protein sequence ID" value="CAG9320809.1"/>
    <property type="molecule type" value="Genomic_DNA"/>
</dbReference>
<proteinExistence type="predicted"/>
<dbReference type="SMART" id="SM00213">
    <property type="entry name" value="UBQ"/>
    <property type="match status" value="2"/>
</dbReference>
<dbReference type="InterPro" id="IPR000626">
    <property type="entry name" value="Ubiquitin-like_dom"/>
</dbReference>
<dbReference type="PROSITE" id="PS50053">
    <property type="entry name" value="UBIQUITIN_2"/>
    <property type="match status" value="2"/>
</dbReference>
<dbReference type="InterPro" id="IPR029071">
    <property type="entry name" value="Ubiquitin-like_domsf"/>
</dbReference>
<gene>
    <name evidence="2" type="ORF">BSTOLATCC_MIC27388</name>
</gene>
<comment type="caution">
    <text evidence="2">The sequence shown here is derived from an EMBL/GenBank/DDBJ whole genome shotgun (WGS) entry which is preliminary data.</text>
</comment>
<feature type="domain" description="Ubiquitin-like" evidence="1">
    <location>
        <begin position="81"/>
        <end position="148"/>
    </location>
</feature>
<organism evidence="2 3">
    <name type="scientific">Blepharisma stoltei</name>
    <dbReference type="NCBI Taxonomy" id="1481888"/>
    <lineage>
        <taxon>Eukaryota</taxon>
        <taxon>Sar</taxon>
        <taxon>Alveolata</taxon>
        <taxon>Ciliophora</taxon>
        <taxon>Postciliodesmatophora</taxon>
        <taxon>Heterotrichea</taxon>
        <taxon>Heterotrichida</taxon>
        <taxon>Blepharismidae</taxon>
        <taxon>Blepharisma</taxon>
    </lineage>
</organism>
<keyword evidence="3" id="KW-1185">Reference proteome</keyword>
<reference evidence="2" key="1">
    <citation type="submission" date="2021-09" db="EMBL/GenBank/DDBJ databases">
        <authorList>
            <consortium name="AG Swart"/>
            <person name="Singh M."/>
            <person name="Singh A."/>
            <person name="Seah K."/>
            <person name="Emmerich C."/>
        </authorList>
    </citation>
    <scope>NUCLEOTIDE SEQUENCE</scope>
    <source>
        <strain evidence="2">ATCC30299</strain>
    </source>
</reference>
<evidence type="ECO:0000313" key="3">
    <source>
        <dbReference type="Proteomes" id="UP001162131"/>
    </source>
</evidence>
<dbReference type="CDD" id="cd17039">
    <property type="entry name" value="Ubl_ubiquitin_like"/>
    <property type="match status" value="1"/>
</dbReference>
<accession>A0AAU9J4S4</accession>
<dbReference type="InterPro" id="IPR050158">
    <property type="entry name" value="Ubiquitin_ubiquitin-like"/>
</dbReference>
<dbReference type="AlphaFoldDB" id="A0AAU9J4S4"/>
<name>A0AAU9J4S4_9CILI</name>
<evidence type="ECO:0000259" key="1">
    <source>
        <dbReference type="PROSITE" id="PS50053"/>
    </source>
</evidence>
<dbReference type="Pfam" id="PF00240">
    <property type="entry name" value="ubiquitin"/>
    <property type="match status" value="2"/>
</dbReference>
<dbReference type="PANTHER" id="PTHR10666">
    <property type="entry name" value="UBIQUITIN"/>
    <property type="match status" value="1"/>
</dbReference>
<evidence type="ECO:0000313" key="2">
    <source>
        <dbReference type="EMBL" id="CAG9320809.1"/>
    </source>
</evidence>
<dbReference type="SUPFAM" id="SSF54236">
    <property type="entry name" value="Ubiquitin-like"/>
    <property type="match status" value="2"/>
</dbReference>
<protein>
    <recommendedName>
        <fullName evidence="1">Ubiquitin-like domain-containing protein</fullName>
    </recommendedName>
</protein>
<dbReference type="PRINTS" id="PR00348">
    <property type="entry name" value="UBIQUITIN"/>
</dbReference>